<keyword evidence="4" id="KW-1185">Reference proteome</keyword>
<dbReference type="InterPro" id="IPR040424">
    <property type="entry name" value="Smn1"/>
</dbReference>
<dbReference type="CDD" id="cd22851">
    <property type="entry name" value="SMN_N"/>
    <property type="match status" value="1"/>
</dbReference>
<organism evidence="3 4">
    <name type="scientific">Rhynchospora tenuis</name>
    <dbReference type="NCBI Taxonomy" id="198213"/>
    <lineage>
        <taxon>Eukaryota</taxon>
        <taxon>Viridiplantae</taxon>
        <taxon>Streptophyta</taxon>
        <taxon>Embryophyta</taxon>
        <taxon>Tracheophyta</taxon>
        <taxon>Spermatophyta</taxon>
        <taxon>Magnoliopsida</taxon>
        <taxon>Liliopsida</taxon>
        <taxon>Poales</taxon>
        <taxon>Cyperaceae</taxon>
        <taxon>Cyperoideae</taxon>
        <taxon>Rhynchosporeae</taxon>
        <taxon>Rhynchospora</taxon>
    </lineage>
</organism>
<dbReference type="EMBL" id="JAMRDG010000001">
    <property type="protein sequence ID" value="KAJ3707055.1"/>
    <property type="molecule type" value="Genomic_DNA"/>
</dbReference>
<dbReference type="PANTHER" id="PTHR39267">
    <property type="entry name" value="SURVIVAL MOTOR NEURON-LIKE PROTEIN 1"/>
    <property type="match status" value="1"/>
</dbReference>
<feature type="domain" description="Survival Motor Neuron Gemin2-binding" evidence="2">
    <location>
        <begin position="1"/>
        <end position="27"/>
    </location>
</feature>
<name>A0AAD5ZZU4_9POAL</name>
<evidence type="ECO:0000259" key="2">
    <source>
        <dbReference type="Pfam" id="PF20636"/>
    </source>
</evidence>
<dbReference type="InterPro" id="IPR049481">
    <property type="entry name" value="SMN_G2-BD"/>
</dbReference>
<feature type="region of interest" description="Disordered" evidence="1">
    <location>
        <begin position="27"/>
        <end position="46"/>
    </location>
</feature>
<gene>
    <name evidence="3" type="ORF">LUZ61_010760</name>
</gene>
<accession>A0AAD5ZZU4</accession>
<evidence type="ECO:0000313" key="4">
    <source>
        <dbReference type="Proteomes" id="UP001210211"/>
    </source>
</evidence>
<comment type="caution">
    <text evidence="3">The sequence shown here is derived from an EMBL/GenBank/DDBJ whole genome shotgun (WGS) entry which is preliminary data.</text>
</comment>
<sequence>MGKGQELWDDSALVDAFDRAVASFKEAQSQAGVSAEEEKEPTHHVEDKVEYHPSFNISDGLVFPNERAPRKKEIQDEEPVKGNDVNSYDELLKQYYELEEKRQTVLQQLYTHPSYYNQTAEPDAYNPTPEPSAQNPQTLNPVCVGYCLPVPVQPVTGGNTCGPWNPCFSTCQTCDKCPVKSASCAPAVACSTGLTKQSSNDDHSMDLKKGMMAAESAMRAINANISGKESETVGINECLQGIGTSDADLVPVLNAWYSAGFHTARYLLGKSQQQDS</sequence>
<reference evidence="3 4" key="1">
    <citation type="journal article" date="2022" name="Cell">
        <title>Repeat-based holocentromeres influence genome architecture and karyotype evolution.</title>
        <authorList>
            <person name="Hofstatter P.G."/>
            <person name="Thangavel G."/>
            <person name="Lux T."/>
            <person name="Neumann P."/>
            <person name="Vondrak T."/>
            <person name="Novak P."/>
            <person name="Zhang M."/>
            <person name="Costa L."/>
            <person name="Castellani M."/>
            <person name="Scott A."/>
            <person name="Toegelov H."/>
            <person name="Fuchs J."/>
            <person name="Mata-Sucre Y."/>
            <person name="Dias Y."/>
            <person name="Vanzela A.L.L."/>
            <person name="Huettel B."/>
            <person name="Almeida C.C.S."/>
            <person name="Simkova H."/>
            <person name="Souza G."/>
            <person name="Pedrosa-Harand A."/>
            <person name="Macas J."/>
            <person name="Mayer K.F.X."/>
            <person name="Houben A."/>
            <person name="Marques A."/>
        </authorList>
    </citation>
    <scope>NUCLEOTIDE SEQUENCE [LARGE SCALE GENOMIC DNA]</scope>
    <source>
        <strain evidence="3">RhyTen1mFocal</strain>
    </source>
</reference>
<protein>
    <recommendedName>
        <fullName evidence="2">Survival Motor Neuron Gemin2-binding domain-containing protein</fullName>
    </recommendedName>
</protein>
<dbReference type="AlphaFoldDB" id="A0AAD5ZZU4"/>
<dbReference type="Proteomes" id="UP001210211">
    <property type="component" value="Unassembled WGS sequence"/>
</dbReference>
<evidence type="ECO:0000313" key="3">
    <source>
        <dbReference type="EMBL" id="KAJ3707055.1"/>
    </source>
</evidence>
<proteinExistence type="predicted"/>
<dbReference type="Pfam" id="PF20636">
    <property type="entry name" value="SMN_G2-BD"/>
    <property type="match status" value="1"/>
</dbReference>
<evidence type="ECO:0000256" key="1">
    <source>
        <dbReference type="SAM" id="MobiDB-lite"/>
    </source>
</evidence>
<dbReference type="PANTHER" id="PTHR39267:SF1">
    <property type="entry name" value="SURVIVAL MOTOR NEURON PROTEIN"/>
    <property type="match status" value="1"/>
</dbReference>